<keyword evidence="2 5" id="KW-0489">Methyltransferase</keyword>
<accession>A0A1F4SHK3</accession>
<feature type="domain" description="RNA 2-O ribose methyltransferase substrate binding" evidence="4">
    <location>
        <begin position="4"/>
        <end position="77"/>
    </location>
</feature>
<dbReference type="Proteomes" id="UP000178417">
    <property type="component" value="Unassembled WGS sequence"/>
</dbReference>
<dbReference type="FunFam" id="3.40.1280.10:FF:000008">
    <property type="entry name" value="Group 3 RNA methyltransferase TrmH"/>
    <property type="match status" value="1"/>
</dbReference>
<dbReference type="GO" id="GO:0003723">
    <property type="term" value="F:RNA binding"/>
    <property type="evidence" value="ECO:0007669"/>
    <property type="project" value="InterPro"/>
</dbReference>
<dbReference type="STRING" id="1802579.A2310_08765"/>
<dbReference type="GO" id="GO:0006396">
    <property type="term" value="P:RNA processing"/>
    <property type="evidence" value="ECO:0007669"/>
    <property type="project" value="InterPro"/>
</dbReference>
<evidence type="ECO:0000313" key="6">
    <source>
        <dbReference type="Proteomes" id="UP000178417"/>
    </source>
</evidence>
<dbReference type="Pfam" id="PF00588">
    <property type="entry name" value="SpoU_methylase"/>
    <property type="match status" value="1"/>
</dbReference>
<dbReference type="Gene3D" id="3.30.1330.30">
    <property type="match status" value="1"/>
</dbReference>
<dbReference type="InterPro" id="IPR004441">
    <property type="entry name" value="rRNA_MeTrfase_TrmH"/>
</dbReference>
<dbReference type="SMART" id="SM00967">
    <property type="entry name" value="SpoU_sub_bind"/>
    <property type="match status" value="1"/>
</dbReference>
<dbReference type="GO" id="GO:0008173">
    <property type="term" value="F:RNA methyltransferase activity"/>
    <property type="evidence" value="ECO:0007669"/>
    <property type="project" value="InterPro"/>
</dbReference>
<sequence length="241" mass="26283">MSEFILGKNSIIEALKSGRPINKIFIAKGLHGIEEVVNQVRQKKILYEFLDRSELDRIAKNAKHQGLIATVSPAIYVSVEEIMAVAESKKEPLFIILLDGLEDPHNLGAILRTADAAGAHGVVIPKRRAAPLTDTVSKSSAGAVEYVPVARVSNLNDVIRKLKDSRVWVVGLDEKADKEFTKADFKLPTALVVGGEGEGLSRLVKENCDYLVNLPMKGKISSLNASVSAAVVMYEVVRQRI</sequence>
<dbReference type="NCBIfam" id="TIGR00186">
    <property type="entry name" value="rRNA_methyl_3"/>
    <property type="match status" value="1"/>
</dbReference>
<organism evidence="5 6">
    <name type="scientific">candidate division WOR-1 bacterium RIFOXYB2_FULL_37_13</name>
    <dbReference type="NCBI Taxonomy" id="1802579"/>
    <lineage>
        <taxon>Bacteria</taxon>
        <taxon>Bacillati</taxon>
        <taxon>Saganbacteria</taxon>
    </lineage>
</organism>
<evidence type="ECO:0000256" key="1">
    <source>
        <dbReference type="ARBA" id="ARBA00007228"/>
    </source>
</evidence>
<evidence type="ECO:0000259" key="4">
    <source>
        <dbReference type="SMART" id="SM00967"/>
    </source>
</evidence>
<dbReference type="Gene3D" id="3.40.1280.10">
    <property type="match status" value="1"/>
</dbReference>
<reference evidence="5 6" key="1">
    <citation type="journal article" date="2016" name="Nat. Commun.">
        <title>Thousands of microbial genomes shed light on interconnected biogeochemical processes in an aquifer system.</title>
        <authorList>
            <person name="Anantharaman K."/>
            <person name="Brown C.T."/>
            <person name="Hug L.A."/>
            <person name="Sharon I."/>
            <person name="Castelle C.J."/>
            <person name="Probst A.J."/>
            <person name="Thomas B.C."/>
            <person name="Singh A."/>
            <person name="Wilkins M.J."/>
            <person name="Karaoz U."/>
            <person name="Brodie E.L."/>
            <person name="Williams K.H."/>
            <person name="Hubbard S.S."/>
            <person name="Banfield J.F."/>
        </authorList>
    </citation>
    <scope>NUCLEOTIDE SEQUENCE [LARGE SCALE GENOMIC DNA]</scope>
</reference>
<evidence type="ECO:0000256" key="2">
    <source>
        <dbReference type="ARBA" id="ARBA00022603"/>
    </source>
</evidence>
<comment type="caution">
    <text evidence="5">The sequence shown here is derived from an EMBL/GenBank/DDBJ whole genome shotgun (WGS) entry which is preliminary data.</text>
</comment>
<evidence type="ECO:0000256" key="3">
    <source>
        <dbReference type="ARBA" id="ARBA00022679"/>
    </source>
</evidence>
<dbReference type="InterPro" id="IPR001537">
    <property type="entry name" value="SpoU_MeTrfase"/>
</dbReference>
<dbReference type="SUPFAM" id="SSF55315">
    <property type="entry name" value="L30e-like"/>
    <property type="match status" value="1"/>
</dbReference>
<comment type="similarity">
    <text evidence="1">Belongs to the class IV-like SAM-binding methyltransferase superfamily. RNA methyltransferase TrmH family.</text>
</comment>
<name>A0A1F4SHK3_UNCSA</name>
<dbReference type="Pfam" id="PF08032">
    <property type="entry name" value="SpoU_sub_bind"/>
    <property type="match status" value="1"/>
</dbReference>
<evidence type="ECO:0000313" key="5">
    <source>
        <dbReference type="EMBL" id="OGC19911.1"/>
    </source>
</evidence>
<proteinExistence type="inferred from homology"/>
<gene>
    <name evidence="5" type="ORF">A2310_08765</name>
</gene>
<dbReference type="PANTHER" id="PTHR46429:SF1">
    <property type="entry name" value="23S RRNA (GUANOSINE-2'-O-)-METHYLTRANSFERASE RLMB"/>
    <property type="match status" value="1"/>
</dbReference>
<dbReference type="InterPro" id="IPR029026">
    <property type="entry name" value="tRNA_m1G_MTases_N"/>
</dbReference>
<dbReference type="PANTHER" id="PTHR46429">
    <property type="entry name" value="23S RRNA (GUANOSINE-2'-O-)-METHYLTRANSFERASE RLMB"/>
    <property type="match status" value="1"/>
</dbReference>
<dbReference type="InterPro" id="IPR029028">
    <property type="entry name" value="Alpha/beta_knot_MTases"/>
</dbReference>
<keyword evidence="3 5" id="KW-0808">Transferase</keyword>
<dbReference type="CDD" id="cd18103">
    <property type="entry name" value="SpoU-like_RlmB"/>
    <property type="match status" value="1"/>
</dbReference>
<dbReference type="GO" id="GO:0005829">
    <property type="term" value="C:cytosol"/>
    <property type="evidence" value="ECO:0007669"/>
    <property type="project" value="TreeGrafter"/>
</dbReference>
<dbReference type="EMBL" id="MEUB01000056">
    <property type="protein sequence ID" value="OGC19911.1"/>
    <property type="molecule type" value="Genomic_DNA"/>
</dbReference>
<dbReference type="GO" id="GO:0032259">
    <property type="term" value="P:methylation"/>
    <property type="evidence" value="ECO:0007669"/>
    <property type="project" value="UniProtKB-KW"/>
</dbReference>
<protein>
    <submittedName>
        <fullName evidence="5">23S rRNA (Guanosine(2251)-2'-O)-methyltransferase RlmB</fullName>
    </submittedName>
</protein>
<dbReference type="InterPro" id="IPR029064">
    <property type="entry name" value="Ribosomal_eL30-like_sf"/>
</dbReference>
<dbReference type="SUPFAM" id="SSF75217">
    <property type="entry name" value="alpha/beta knot"/>
    <property type="match status" value="1"/>
</dbReference>
<dbReference type="InterPro" id="IPR013123">
    <property type="entry name" value="SpoU_subst-bd"/>
</dbReference>
<dbReference type="AlphaFoldDB" id="A0A1F4SHK3"/>